<evidence type="ECO:0000259" key="2">
    <source>
        <dbReference type="Pfam" id="PF07589"/>
    </source>
</evidence>
<evidence type="ECO:0000313" key="4">
    <source>
        <dbReference type="Proteomes" id="UP001061302"/>
    </source>
</evidence>
<accession>A0ABY6DL81</accession>
<keyword evidence="4" id="KW-1185">Reference proteome</keyword>
<dbReference type="Pfam" id="PF07589">
    <property type="entry name" value="PEP-CTERM"/>
    <property type="match status" value="1"/>
</dbReference>
<proteinExistence type="predicted"/>
<feature type="domain" description="Ice-binding protein C-terminal" evidence="2">
    <location>
        <begin position="228"/>
        <end position="251"/>
    </location>
</feature>
<name>A0ABY6DL81_9NEIS</name>
<gene>
    <name evidence="3" type="ORF">N8I74_17500</name>
</gene>
<dbReference type="Proteomes" id="UP001061302">
    <property type="component" value="Chromosome"/>
</dbReference>
<feature type="signal peptide" evidence="1">
    <location>
        <begin position="1"/>
        <end position="20"/>
    </location>
</feature>
<reference evidence="3" key="1">
    <citation type="submission" date="2022-10" db="EMBL/GenBank/DDBJ databases">
        <title>Chitiniphilus purpureus sp. nov., a novel chitin-degrading bacterium isolated from crawfish pond sediment.</title>
        <authorList>
            <person name="Li K."/>
        </authorList>
    </citation>
    <scope>NUCLEOTIDE SEQUENCE</scope>
    <source>
        <strain evidence="3">CD1</strain>
    </source>
</reference>
<evidence type="ECO:0000256" key="1">
    <source>
        <dbReference type="SAM" id="SignalP"/>
    </source>
</evidence>
<dbReference type="RefSeq" id="WP_263124467.1">
    <property type="nucleotide sequence ID" value="NZ_CP106753.1"/>
</dbReference>
<dbReference type="InterPro" id="IPR013424">
    <property type="entry name" value="Ice-binding_C"/>
</dbReference>
<protein>
    <submittedName>
        <fullName evidence="3">PEP-CTERM sorting domain-containing protein</fullName>
    </submittedName>
</protein>
<organism evidence="3 4">
    <name type="scientific">Chitiniphilus purpureus</name>
    <dbReference type="NCBI Taxonomy" id="2981137"/>
    <lineage>
        <taxon>Bacteria</taxon>
        <taxon>Pseudomonadati</taxon>
        <taxon>Pseudomonadota</taxon>
        <taxon>Betaproteobacteria</taxon>
        <taxon>Neisseriales</taxon>
        <taxon>Chitinibacteraceae</taxon>
        <taxon>Chitiniphilus</taxon>
    </lineage>
</organism>
<evidence type="ECO:0000313" key="3">
    <source>
        <dbReference type="EMBL" id="UXY15087.1"/>
    </source>
</evidence>
<feature type="chain" id="PRO_5045504511" evidence="1">
    <location>
        <begin position="21"/>
        <end position="255"/>
    </location>
</feature>
<dbReference type="EMBL" id="CP106753">
    <property type="protein sequence ID" value="UXY15087.1"/>
    <property type="molecule type" value="Genomic_DNA"/>
</dbReference>
<dbReference type="NCBIfam" id="TIGR02595">
    <property type="entry name" value="PEP_CTERM"/>
    <property type="match status" value="1"/>
</dbReference>
<sequence length="255" mass="28300">MKLHNLIVMVFLMSGTAVHAAYSIIEAEHVRYYVNMDSSFMQGLDVRLDQYDNLVFTPTDRGSILDSSLSGYGHTSSILDNSDYMMIEAKGNRAISRSVAGLNVAFGGKGQLKPSLDERSAHASVTAKINTYAMSSEKWGWDSRWRWNHDITEEISYRSRGGSYIADTLYRSKSDYEWGSDSTFAGRVGVWFQFTTLALLDNPVSRDSTISAHLSSFYIGALTTPISPVPEPETYALMGLGLVGLLAARRRRLPA</sequence>
<keyword evidence="1" id="KW-0732">Signal</keyword>